<feature type="compositionally biased region" description="Acidic residues" evidence="1">
    <location>
        <begin position="58"/>
        <end position="84"/>
    </location>
</feature>
<organism evidence="4 5">
    <name type="scientific">Ovis ammon polii</name>
    <dbReference type="NCBI Taxonomy" id="230172"/>
    <lineage>
        <taxon>Eukaryota</taxon>
        <taxon>Metazoa</taxon>
        <taxon>Chordata</taxon>
        <taxon>Craniata</taxon>
        <taxon>Vertebrata</taxon>
        <taxon>Euteleostomi</taxon>
        <taxon>Mammalia</taxon>
        <taxon>Eutheria</taxon>
        <taxon>Laurasiatheria</taxon>
        <taxon>Artiodactyla</taxon>
        <taxon>Ruminantia</taxon>
        <taxon>Pecora</taxon>
        <taxon>Bovidae</taxon>
        <taxon>Caprinae</taxon>
        <taxon>Ovis</taxon>
    </lineage>
</organism>
<dbReference type="AlphaFoldDB" id="A0AAD4TWR0"/>
<dbReference type="Proteomes" id="UP001214576">
    <property type="component" value="Unassembled WGS sequence"/>
</dbReference>
<dbReference type="EMBL" id="JAKZEL010000020">
    <property type="protein sequence ID" value="KAI4533030.1"/>
    <property type="molecule type" value="Genomic_DNA"/>
</dbReference>
<sequence length="208" mass="22545">MHVLLAPAFLVGIGLGATVSTREGPFTDFPPPPNTRAGVKAPLWKKELEEPRAREAEAEAEAAEEESESESESDEERPPEESAAEGEAKAGGEAEGGEGRERGSVSYYPLRQESSTQQVALLRRADSGFWGWFSPLALLGGLAAPADRKRSPPEEPCVLETRRRRPRGGGCARCEILFCKKCRNLHSSPSYVAHCVLEHPDLGKARPA</sequence>
<gene>
    <name evidence="4" type="ORF">MG293_016049</name>
</gene>
<name>A0AAD4TWR0_OVIAM</name>
<feature type="compositionally biased region" description="Basic and acidic residues" evidence="1">
    <location>
        <begin position="44"/>
        <end position="57"/>
    </location>
</feature>
<keyword evidence="2" id="KW-0732">Signal</keyword>
<protein>
    <recommendedName>
        <fullName evidence="3">DUF4637 domain-containing protein</fullName>
    </recommendedName>
</protein>
<evidence type="ECO:0000259" key="3">
    <source>
        <dbReference type="Pfam" id="PF15470"/>
    </source>
</evidence>
<evidence type="ECO:0000256" key="2">
    <source>
        <dbReference type="SAM" id="SignalP"/>
    </source>
</evidence>
<comment type="caution">
    <text evidence="4">The sequence shown here is derived from an EMBL/GenBank/DDBJ whole genome shotgun (WGS) entry which is preliminary data.</text>
</comment>
<accession>A0AAD4TWR0</accession>
<dbReference type="PANTHER" id="PTHR37878">
    <property type="entry name" value="HYPOTHETICAL PROTEIN LOC689039"/>
    <property type="match status" value="1"/>
</dbReference>
<dbReference type="InterPro" id="IPR029174">
    <property type="entry name" value="DUF4637"/>
</dbReference>
<feature type="compositionally biased region" description="Basic and acidic residues" evidence="1">
    <location>
        <begin position="86"/>
        <end position="103"/>
    </location>
</feature>
<evidence type="ECO:0000313" key="4">
    <source>
        <dbReference type="EMBL" id="KAI4533030.1"/>
    </source>
</evidence>
<reference evidence="4" key="1">
    <citation type="submission" date="2022-03" db="EMBL/GenBank/DDBJ databases">
        <title>Genomic analyses of argali, domestic sheep and their hybrids provide insights into chromosomal evolution, heterosis and genetic basis of agronomic traits.</title>
        <authorList>
            <person name="Li M."/>
        </authorList>
    </citation>
    <scope>NUCLEOTIDE SEQUENCE</scope>
    <source>
        <strain evidence="4">CAU-MHL-2022a</strain>
        <tissue evidence="4">Skin</tissue>
    </source>
</reference>
<evidence type="ECO:0000256" key="1">
    <source>
        <dbReference type="SAM" id="MobiDB-lite"/>
    </source>
</evidence>
<keyword evidence="5" id="KW-1185">Reference proteome</keyword>
<feature type="non-terminal residue" evidence="4">
    <location>
        <position position="1"/>
    </location>
</feature>
<evidence type="ECO:0000313" key="5">
    <source>
        <dbReference type="Proteomes" id="UP001214576"/>
    </source>
</evidence>
<feature type="domain" description="DUF4637" evidence="3">
    <location>
        <begin position="157"/>
        <end position="199"/>
    </location>
</feature>
<feature type="signal peptide" evidence="2">
    <location>
        <begin position="1"/>
        <end position="16"/>
    </location>
</feature>
<feature type="region of interest" description="Disordered" evidence="1">
    <location>
        <begin position="24"/>
        <end position="109"/>
    </location>
</feature>
<dbReference type="Pfam" id="PF15470">
    <property type="entry name" value="DUF4637"/>
    <property type="match status" value="1"/>
</dbReference>
<feature type="chain" id="PRO_5041896860" description="DUF4637 domain-containing protein" evidence="2">
    <location>
        <begin position="17"/>
        <end position="208"/>
    </location>
</feature>
<proteinExistence type="predicted"/>
<dbReference type="PANTHER" id="PTHR37878:SF1">
    <property type="entry name" value="DUF4637 DOMAIN-CONTAINING PROTEIN"/>
    <property type="match status" value="1"/>
</dbReference>